<dbReference type="InterPro" id="IPR035906">
    <property type="entry name" value="MetI-like_sf"/>
</dbReference>
<proteinExistence type="inferred from homology"/>
<feature type="transmembrane region" description="Helical" evidence="8">
    <location>
        <begin position="21"/>
        <end position="44"/>
    </location>
</feature>
<keyword evidence="11" id="KW-1185">Reference proteome</keyword>
<evidence type="ECO:0000313" key="10">
    <source>
        <dbReference type="EMBL" id="RWR49533.1"/>
    </source>
</evidence>
<dbReference type="Gene3D" id="1.10.3720.10">
    <property type="entry name" value="MetI-like"/>
    <property type="match status" value="1"/>
</dbReference>
<evidence type="ECO:0000256" key="6">
    <source>
        <dbReference type="ARBA" id="ARBA00022989"/>
    </source>
</evidence>
<evidence type="ECO:0000313" key="11">
    <source>
        <dbReference type="Proteomes" id="UP000288071"/>
    </source>
</evidence>
<evidence type="ECO:0000256" key="3">
    <source>
        <dbReference type="ARBA" id="ARBA00022448"/>
    </source>
</evidence>
<gene>
    <name evidence="10" type="ORF">EOW66_16820</name>
</gene>
<accession>A0A3S4MEL9</accession>
<keyword evidence="5 8" id="KW-0812">Transmembrane</keyword>
<name>A0A3S4MEL9_9RHOB</name>
<protein>
    <submittedName>
        <fullName evidence="10">ABC transporter permease</fullName>
    </submittedName>
</protein>
<dbReference type="GO" id="GO:0005886">
    <property type="term" value="C:plasma membrane"/>
    <property type="evidence" value="ECO:0007669"/>
    <property type="project" value="UniProtKB-SubCell"/>
</dbReference>
<dbReference type="SUPFAM" id="SSF161098">
    <property type="entry name" value="MetI-like"/>
    <property type="match status" value="1"/>
</dbReference>
<comment type="caution">
    <text evidence="10">The sequence shown here is derived from an EMBL/GenBank/DDBJ whole genome shotgun (WGS) entry which is preliminary data.</text>
</comment>
<keyword evidence="6 8" id="KW-1133">Transmembrane helix</keyword>
<keyword evidence="3" id="KW-0813">Transport</keyword>
<dbReference type="CDD" id="cd06261">
    <property type="entry name" value="TM_PBP2"/>
    <property type="match status" value="1"/>
</dbReference>
<dbReference type="EMBL" id="SAVA01000011">
    <property type="protein sequence ID" value="RWR49533.1"/>
    <property type="molecule type" value="Genomic_DNA"/>
</dbReference>
<dbReference type="Proteomes" id="UP000288071">
    <property type="component" value="Unassembled WGS sequence"/>
</dbReference>
<keyword evidence="7 8" id="KW-0472">Membrane</keyword>
<feature type="transmembrane region" description="Helical" evidence="8">
    <location>
        <begin position="64"/>
        <end position="93"/>
    </location>
</feature>
<comment type="subcellular location">
    <subcellularLocation>
        <location evidence="1">Cell membrane</location>
        <topology evidence="1">Multi-pass membrane protein</topology>
    </subcellularLocation>
</comment>
<evidence type="ECO:0000256" key="4">
    <source>
        <dbReference type="ARBA" id="ARBA00022475"/>
    </source>
</evidence>
<organism evidence="10 11">
    <name type="scientific">Paenirhodobacter huangdaonensis</name>
    <dbReference type="NCBI Taxonomy" id="2501515"/>
    <lineage>
        <taxon>Bacteria</taxon>
        <taxon>Pseudomonadati</taxon>
        <taxon>Pseudomonadota</taxon>
        <taxon>Alphaproteobacteria</taxon>
        <taxon>Rhodobacterales</taxon>
        <taxon>Rhodobacter group</taxon>
        <taxon>Paenirhodobacter</taxon>
    </lineage>
</organism>
<feature type="transmembrane region" description="Helical" evidence="8">
    <location>
        <begin position="252"/>
        <end position="278"/>
    </location>
</feature>
<feature type="transmembrane region" description="Helical" evidence="8">
    <location>
        <begin position="105"/>
        <end position="124"/>
    </location>
</feature>
<keyword evidence="4" id="KW-1003">Cell membrane</keyword>
<dbReference type="PANTHER" id="PTHR42929">
    <property type="entry name" value="INNER MEMBRANE ABC TRANSPORTER PERMEASE PROTEIN YDCU-RELATED-RELATED"/>
    <property type="match status" value="1"/>
</dbReference>
<feature type="domain" description="ABC transmembrane type-1" evidence="9">
    <location>
        <begin position="69"/>
        <end position="275"/>
    </location>
</feature>
<dbReference type="RefSeq" id="WP_128157448.1">
    <property type="nucleotide sequence ID" value="NZ_JBHSOM010000014.1"/>
</dbReference>
<evidence type="ECO:0000256" key="8">
    <source>
        <dbReference type="SAM" id="Phobius"/>
    </source>
</evidence>
<evidence type="ECO:0000256" key="5">
    <source>
        <dbReference type="ARBA" id="ARBA00022692"/>
    </source>
</evidence>
<sequence length="285" mass="30257">MTAPATPETAVPRWIALWPALMLGLFFLVPFGIMLSVSVAHRVAGGFFEPGFEWASYIRFLTPFFGRVLAVSLGISLAAAAICVALAFPFTVFLATMSRTVQTRVLVVLLSVLSLSEVIIGFSLSTLLSQTAGIGNLFAAIGLIDAPRAYTPSLFALLTGLCYLGFPFAVLVLYAPVSRLDPEIVEAARVMGASAARAFFGVVVPLQRGALTGAFILVFVFTLGSYLLPQLLGRPEHWTLSVHITDQAIYQANLPFAAAMSVFLMLVALALVGLASLAGRDRGAA</sequence>
<evidence type="ECO:0000256" key="1">
    <source>
        <dbReference type="ARBA" id="ARBA00004651"/>
    </source>
</evidence>
<evidence type="ECO:0000256" key="7">
    <source>
        <dbReference type="ARBA" id="ARBA00023136"/>
    </source>
</evidence>
<evidence type="ECO:0000259" key="9">
    <source>
        <dbReference type="PROSITE" id="PS50928"/>
    </source>
</evidence>
<feature type="transmembrane region" description="Helical" evidence="8">
    <location>
        <begin position="154"/>
        <end position="175"/>
    </location>
</feature>
<dbReference type="PROSITE" id="PS50928">
    <property type="entry name" value="ABC_TM1"/>
    <property type="match status" value="1"/>
</dbReference>
<dbReference type="PANTHER" id="PTHR42929:SF1">
    <property type="entry name" value="INNER MEMBRANE ABC TRANSPORTER PERMEASE PROTEIN YDCU-RELATED"/>
    <property type="match status" value="1"/>
</dbReference>
<comment type="similarity">
    <text evidence="2">Belongs to the binding-protein-dependent transport system permease family. CysTW subfamily.</text>
</comment>
<dbReference type="AlphaFoldDB" id="A0A3S4MEL9"/>
<reference evidence="10" key="1">
    <citation type="submission" date="2019-01" db="EMBL/GenBank/DDBJ databases">
        <title>Sinorhodobacter populi sp. nov. isolated from the symptomatic bark tissue of Populus euramericana canker.</title>
        <authorList>
            <person name="Xu G."/>
        </authorList>
    </citation>
    <scope>NUCLEOTIDE SEQUENCE [LARGE SCALE GENOMIC DNA]</scope>
    <source>
        <strain evidence="10">CGMCC 1.12963</strain>
    </source>
</reference>
<dbReference type="GO" id="GO:0055085">
    <property type="term" value="P:transmembrane transport"/>
    <property type="evidence" value="ECO:0007669"/>
    <property type="project" value="InterPro"/>
</dbReference>
<evidence type="ECO:0000256" key="2">
    <source>
        <dbReference type="ARBA" id="ARBA00007069"/>
    </source>
</evidence>
<dbReference type="InterPro" id="IPR000515">
    <property type="entry name" value="MetI-like"/>
</dbReference>
<reference evidence="10" key="2">
    <citation type="submission" date="2019-01" db="EMBL/GenBank/DDBJ databases">
        <authorList>
            <person name="Li Y."/>
        </authorList>
    </citation>
    <scope>NUCLEOTIDE SEQUENCE [LARGE SCALE GENOMIC DNA]</scope>
    <source>
        <strain evidence="10">CGMCC 1.12963</strain>
    </source>
</reference>